<feature type="region of interest" description="Disordered" evidence="2">
    <location>
        <begin position="1"/>
        <end position="20"/>
    </location>
</feature>
<dbReference type="AlphaFoldDB" id="A0A6G4VEU9"/>
<organism evidence="4 5">
    <name type="scientific">Streptomyces scabichelini</name>
    <dbReference type="NCBI Taxonomy" id="2711217"/>
    <lineage>
        <taxon>Bacteria</taxon>
        <taxon>Bacillati</taxon>
        <taxon>Actinomycetota</taxon>
        <taxon>Actinomycetes</taxon>
        <taxon>Kitasatosporales</taxon>
        <taxon>Streptomycetaceae</taxon>
        <taxon>Streptomyces</taxon>
    </lineage>
</organism>
<keyword evidence="1" id="KW-0560">Oxidoreductase</keyword>
<keyword evidence="5" id="KW-1185">Reference proteome</keyword>
<accession>A0A6G4VEU9</accession>
<evidence type="ECO:0000313" key="4">
    <source>
        <dbReference type="EMBL" id="NGO12334.1"/>
    </source>
</evidence>
<feature type="domain" description="NADP-dependent oxidoreductase" evidence="3">
    <location>
        <begin position="31"/>
        <end position="328"/>
    </location>
</feature>
<evidence type="ECO:0000256" key="1">
    <source>
        <dbReference type="ARBA" id="ARBA00023002"/>
    </source>
</evidence>
<dbReference type="CDD" id="cd19076">
    <property type="entry name" value="AKR_AKR13A_13D"/>
    <property type="match status" value="1"/>
</dbReference>
<dbReference type="InterPro" id="IPR023210">
    <property type="entry name" value="NADP_OxRdtase_dom"/>
</dbReference>
<evidence type="ECO:0000313" key="5">
    <source>
        <dbReference type="Proteomes" id="UP000472335"/>
    </source>
</evidence>
<evidence type="ECO:0000256" key="2">
    <source>
        <dbReference type="SAM" id="MobiDB-lite"/>
    </source>
</evidence>
<sequence>MTQQDKNQQDKNQSSNLPMRELGTQGLEAGAIGLGTMGMTMAYGAGDEPGGIATIRRAYELGVTLFDTAELYGMGTGSNEQLLGRAVKDFRDEIVIATKFGFDMDAPQNAAGMALNSRPDHIREVTENSLRHLGTDYIDVLYQHRVDPDVPIEDVAGTVGELIAEGKVRYLGLSEAGPDILRRAHAVHPVSVLQTEYSVFERAVEAEVLPVVRELGIGFVPYSPLGRGFLTGAVKPAAEYPQDDMRSWDDRWQPGNYEKNLTAIRELTALADAKGITVTQLALAWLLAQSDDIVPIPGTRSPQRVAENAAAAHVTLTSQDLARVQEILPHGAAGSRYPEAIMPSW</sequence>
<protein>
    <submittedName>
        <fullName evidence="4">Aldo/keto reductase</fullName>
    </submittedName>
</protein>
<dbReference type="PANTHER" id="PTHR43625">
    <property type="entry name" value="AFLATOXIN B1 ALDEHYDE REDUCTASE"/>
    <property type="match status" value="1"/>
</dbReference>
<dbReference type="RefSeq" id="WP_165264728.1">
    <property type="nucleotide sequence ID" value="NZ_JAAKZY010000136.1"/>
</dbReference>
<gene>
    <name evidence="4" type="ORF">G5C60_33210</name>
</gene>
<dbReference type="Proteomes" id="UP000472335">
    <property type="component" value="Unassembled WGS sequence"/>
</dbReference>
<dbReference type="GO" id="GO:0016491">
    <property type="term" value="F:oxidoreductase activity"/>
    <property type="evidence" value="ECO:0007669"/>
    <property type="project" value="UniProtKB-KW"/>
</dbReference>
<name>A0A6G4VEU9_9ACTN</name>
<dbReference type="Gene3D" id="3.20.20.100">
    <property type="entry name" value="NADP-dependent oxidoreductase domain"/>
    <property type="match status" value="1"/>
</dbReference>
<dbReference type="SUPFAM" id="SSF51430">
    <property type="entry name" value="NAD(P)-linked oxidoreductase"/>
    <property type="match status" value="1"/>
</dbReference>
<evidence type="ECO:0000259" key="3">
    <source>
        <dbReference type="Pfam" id="PF00248"/>
    </source>
</evidence>
<comment type="caution">
    <text evidence="4">The sequence shown here is derived from an EMBL/GenBank/DDBJ whole genome shotgun (WGS) entry which is preliminary data.</text>
</comment>
<dbReference type="InterPro" id="IPR036812">
    <property type="entry name" value="NAD(P)_OxRdtase_dom_sf"/>
</dbReference>
<reference evidence="4 5" key="1">
    <citation type="submission" date="2020-02" db="EMBL/GenBank/DDBJ databases">
        <title>Whole-genome analyses of novel actinobacteria.</title>
        <authorList>
            <person name="Sahin N."/>
            <person name="Gencbay T."/>
        </authorList>
    </citation>
    <scope>NUCLEOTIDE SEQUENCE [LARGE SCALE GENOMIC DNA]</scope>
    <source>
        <strain evidence="4 5">HC44</strain>
    </source>
</reference>
<proteinExistence type="predicted"/>
<dbReference type="PANTHER" id="PTHR43625:SF99">
    <property type="entry name" value="ALDO-KETO REDUCTASE 1-RELATED"/>
    <property type="match status" value="1"/>
</dbReference>
<dbReference type="InterPro" id="IPR050791">
    <property type="entry name" value="Aldo-Keto_reductase"/>
</dbReference>
<dbReference type="GO" id="GO:0005737">
    <property type="term" value="C:cytoplasm"/>
    <property type="evidence" value="ECO:0007669"/>
    <property type="project" value="TreeGrafter"/>
</dbReference>
<dbReference type="EMBL" id="JAAKZY010000136">
    <property type="protein sequence ID" value="NGO12334.1"/>
    <property type="molecule type" value="Genomic_DNA"/>
</dbReference>
<dbReference type="Pfam" id="PF00248">
    <property type="entry name" value="Aldo_ket_red"/>
    <property type="match status" value="1"/>
</dbReference>
<feature type="compositionally biased region" description="Low complexity" evidence="2">
    <location>
        <begin position="1"/>
        <end position="16"/>
    </location>
</feature>